<protein>
    <submittedName>
        <fullName evidence="1">Uncharacterized protein</fullName>
    </submittedName>
</protein>
<dbReference type="EMBL" id="BMAT01004631">
    <property type="protein sequence ID" value="GFR77375.1"/>
    <property type="molecule type" value="Genomic_DNA"/>
</dbReference>
<dbReference type="InterPro" id="IPR046173">
    <property type="entry name" value="DUF6175"/>
</dbReference>
<keyword evidence="2" id="KW-1185">Reference proteome</keyword>
<evidence type="ECO:0000313" key="2">
    <source>
        <dbReference type="Proteomes" id="UP000762676"/>
    </source>
</evidence>
<reference evidence="1 2" key="1">
    <citation type="journal article" date="2021" name="Elife">
        <title>Chloroplast acquisition without the gene transfer in kleptoplastic sea slugs, Plakobranchus ocellatus.</title>
        <authorList>
            <person name="Maeda T."/>
            <person name="Takahashi S."/>
            <person name="Yoshida T."/>
            <person name="Shimamura S."/>
            <person name="Takaki Y."/>
            <person name="Nagai Y."/>
            <person name="Toyoda A."/>
            <person name="Suzuki Y."/>
            <person name="Arimoto A."/>
            <person name="Ishii H."/>
            <person name="Satoh N."/>
            <person name="Nishiyama T."/>
            <person name="Hasebe M."/>
            <person name="Maruyama T."/>
            <person name="Minagawa J."/>
            <person name="Obokata J."/>
            <person name="Shigenobu S."/>
        </authorList>
    </citation>
    <scope>NUCLEOTIDE SEQUENCE [LARGE SCALE GENOMIC DNA]</scope>
</reference>
<sequence>MVVPSDRFCIENGYYLEFEQYGKIKKIPDYQKALQSDEKLRLAISQMGMIMAERDFPLRDLETQLKRLDSEVAEASLIVGKEGGIINESPIDILKRTAKADIILDLDFSIKEAQLGMNYANFNLKGIDAYTGKIIAVAIGSSKPFMTEQTEVLLQMAVKDYMESFNDLLIKHFEDLFENGREISIQIKMFDSSSHTFYDEFSYDSITDELSYIIEEYFSKNTVKGRFSVEDITETNMRLSQLRIPLYDDRGRAIDARGYMRGLRKLLSGEPFHMDSRIYTRGLGEVWLIIGEK</sequence>
<gene>
    <name evidence="1" type="ORF">ElyMa_002236800</name>
</gene>
<dbReference type="AlphaFoldDB" id="A0AAV4FYI3"/>
<organism evidence="1 2">
    <name type="scientific">Elysia marginata</name>
    <dbReference type="NCBI Taxonomy" id="1093978"/>
    <lineage>
        <taxon>Eukaryota</taxon>
        <taxon>Metazoa</taxon>
        <taxon>Spiralia</taxon>
        <taxon>Lophotrochozoa</taxon>
        <taxon>Mollusca</taxon>
        <taxon>Gastropoda</taxon>
        <taxon>Heterobranchia</taxon>
        <taxon>Euthyneura</taxon>
        <taxon>Panpulmonata</taxon>
        <taxon>Sacoglossa</taxon>
        <taxon>Placobranchoidea</taxon>
        <taxon>Plakobranchidae</taxon>
        <taxon>Elysia</taxon>
    </lineage>
</organism>
<dbReference type="Pfam" id="PF19672">
    <property type="entry name" value="DUF6175"/>
    <property type="match status" value="1"/>
</dbReference>
<name>A0AAV4FYI3_9GAST</name>
<evidence type="ECO:0000313" key="1">
    <source>
        <dbReference type="EMBL" id="GFR77375.1"/>
    </source>
</evidence>
<comment type="caution">
    <text evidence="1">The sequence shown here is derived from an EMBL/GenBank/DDBJ whole genome shotgun (WGS) entry which is preliminary data.</text>
</comment>
<proteinExistence type="predicted"/>
<dbReference type="Proteomes" id="UP000762676">
    <property type="component" value="Unassembled WGS sequence"/>
</dbReference>
<accession>A0AAV4FYI3</accession>